<dbReference type="Gene3D" id="1.10.1660.10">
    <property type="match status" value="1"/>
</dbReference>
<reference evidence="7 8" key="1">
    <citation type="submission" date="2016-08" db="EMBL/GenBank/DDBJ databases">
        <title>Analysis of Carbohydrate Active Enzymes in Thermogemmatispora T81 Reveals Carbohydrate Degradation Ability.</title>
        <authorList>
            <person name="Tomazini A."/>
            <person name="Lal S."/>
            <person name="Stott M."/>
            <person name="Henrissat B."/>
            <person name="Polikarpov I."/>
            <person name="Sparling R."/>
            <person name="Levin D.B."/>
        </authorList>
    </citation>
    <scope>NUCLEOTIDE SEQUENCE [LARGE SCALE GENOMIC DNA]</scope>
    <source>
        <strain evidence="7 8">T81</strain>
    </source>
</reference>
<keyword evidence="5" id="KW-0175">Coiled coil</keyword>
<gene>
    <name evidence="7" type="ORF">A4R35_06015</name>
</gene>
<keyword evidence="3" id="KW-0238">DNA-binding</keyword>
<sequence length="168" mass="19528">MAMADAACSSEQTGTGRRRFSPLLTIEQVASRTGLTKRTLRYYEELGLLRPTGRSDGNYRLYSEDDVERVERIKELRDLLGFSLAEIRAFLEADDEREQLREAFRQESDVEARLAQLERCDTLIQRQLQLIEQKITGLEQLRSSLQARLDRHAQRRAELLQQRSSLDK</sequence>
<dbReference type="Proteomes" id="UP000248706">
    <property type="component" value="Unassembled WGS sequence"/>
</dbReference>
<dbReference type="OrthoDB" id="9791488at2"/>
<dbReference type="PANTHER" id="PTHR30204">
    <property type="entry name" value="REDOX-CYCLING DRUG-SENSING TRANSCRIPTIONAL ACTIVATOR SOXR"/>
    <property type="match status" value="1"/>
</dbReference>
<evidence type="ECO:0000259" key="6">
    <source>
        <dbReference type="PROSITE" id="PS50937"/>
    </source>
</evidence>
<dbReference type="AlphaFoldDB" id="A0A328VHG6"/>
<evidence type="ECO:0000313" key="7">
    <source>
        <dbReference type="EMBL" id="RAQ95083.1"/>
    </source>
</evidence>
<dbReference type="EMBL" id="MCIF01000002">
    <property type="protein sequence ID" value="RAQ95083.1"/>
    <property type="molecule type" value="Genomic_DNA"/>
</dbReference>
<evidence type="ECO:0000313" key="8">
    <source>
        <dbReference type="Proteomes" id="UP000248706"/>
    </source>
</evidence>
<keyword evidence="1" id="KW-0678">Repressor</keyword>
<dbReference type="PRINTS" id="PR00040">
    <property type="entry name" value="HTHMERR"/>
</dbReference>
<keyword evidence="4" id="KW-0804">Transcription</keyword>
<dbReference type="PANTHER" id="PTHR30204:SF69">
    <property type="entry name" value="MERR-FAMILY TRANSCRIPTIONAL REGULATOR"/>
    <property type="match status" value="1"/>
</dbReference>
<comment type="caution">
    <text evidence="7">The sequence shown here is derived from an EMBL/GenBank/DDBJ whole genome shotgun (WGS) entry which is preliminary data.</text>
</comment>
<feature type="domain" description="HTH merR-type" evidence="6">
    <location>
        <begin position="23"/>
        <end position="93"/>
    </location>
</feature>
<evidence type="ECO:0000256" key="1">
    <source>
        <dbReference type="ARBA" id="ARBA00022491"/>
    </source>
</evidence>
<evidence type="ECO:0000256" key="5">
    <source>
        <dbReference type="SAM" id="Coils"/>
    </source>
</evidence>
<dbReference type="GO" id="GO:0003677">
    <property type="term" value="F:DNA binding"/>
    <property type="evidence" value="ECO:0007669"/>
    <property type="project" value="UniProtKB-KW"/>
</dbReference>
<feature type="coiled-coil region" evidence="5">
    <location>
        <begin position="93"/>
        <end position="162"/>
    </location>
</feature>
<dbReference type="InterPro" id="IPR000551">
    <property type="entry name" value="MerR-type_HTH_dom"/>
</dbReference>
<dbReference type="RefSeq" id="WP_112427512.1">
    <property type="nucleotide sequence ID" value="NZ_MCIF01000002.1"/>
</dbReference>
<dbReference type="InterPro" id="IPR047057">
    <property type="entry name" value="MerR_fam"/>
</dbReference>
<accession>A0A328VHG6</accession>
<dbReference type="SMART" id="SM00422">
    <property type="entry name" value="HTH_MERR"/>
    <property type="match status" value="1"/>
</dbReference>
<organism evidence="7 8">
    <name type="scientific">Thermogemmatispora tikiterensis</name>
    <dbReference type="NCBI Taxonomy" id="1825093"/>
    <lineage>
        <taxon>Bacteria</taxon>
        <taxon>Bacillati</taxon>
        <taxon>Chloroflexota</taxon>
        <taxon>Ktedonobacteria</taxon>
        <taxon>Thermogemmatisporales</taxon>
        <taxon>Thermogemmatisporaceae</taxon>
        <taxon>Thermogemmatispora</taxon>
    </lineage>
</organism>
<evidence type="ECO:0000256" key="2">
    <source>
        <dbReference type="ARBA" id="ARBA00023015"/>
    </source>
</evidence>
<name>A0A328VHG6_9CHLR</name>
<dbReference type="GO" id="GO:0003700">
    <property type="term" value="F:DNA-binding transcription factor activity"/>
    <property type="evidence" value="ECO:0007669"/>
    <property type="project" value="InterPro"/>
</dbReference>
<dbReference type="InterPro" id="IPR009061">
    <property type="entry name" value="DNA-bd_dom_put_sf"/>
</dbReference>
<dbReference type="Pfam" id="PF13411">
    <property type="entry name" value="MerR_1"/>
    <property type="match status" value="1"/>
</dbReference>
<keyword evidence="8" id="KW-1185">Reference proteome</keyword>
<evidence type="ECO:0000256" key="4">
    <source>
        <dbReference type="ARBA" id="ARBA00023163"/>
    </source>
</evidence>
<dbReference type="SUPFAM" id="SSF46955">
    <property type="entry name" value="Putative DNA-binding domain"/>
    <property type="match status" value="1"/>
</dbReference>
<proteinExistence type="predicted"/>
<evidence type="ECO:0000256" key="3">
    <source>
        <dbReference type="ARBA" id="ARBA00023125"/>
    </source>
</evidence>
<protein>
    <recommendedName>
        <fullName evidence="6">HTH merR-type domain-containing protein</fullName>
    </recommendedName>
</protein>
<keyword evidence="2" id="KW-0805">Transcription regulation</keyword>
<dbReference type="PROSITE" id="PS50937">
    <property type="entry name" value="HTH_MERR_2"/>
    <property type="match status" value="1"/>
</dbReference>